<dbReference type="AlphaFoldDB" id="A0A2M7GB01"/>
<evidence type="ECO:0000256" key="4">
    <source>
        <dbReference type="PROSITE-ProRule" id="PRU01161"/>
    </source>
</evidence>
<protein>
    <recommendedName>
        <fullName evidence="5">PNPLA domain-containing protein</fullName>
    </recommendedName>
</protein>
<dbReference type="PANTHER" id="PTHR14226:SF29">
    <property type="entry name" value="NEUROPATHY TARGET ESTERASE SWS"/>
    <property type="match status" value="1"/>
</dbReference>
<dbReference type="PROSITE" id="PS51635">
    <property type="entry name" value="PNPLA"/>
    <property type="match status" value="1"/>
</dbReference>
<feature type="short sequence motif" description="DGA/G" evidence="4">
    <location>
        <begin position="234"/>
        <end position="236"/>
    </location>
</feature>
<dbReference type="InterPro" id="IPR002641">
    <property type="entry name" value="PNPLA_dom"/>
</dbReference>
<dbReference type="PANTHER" id="PTHR14226">
    <property type="entry name" value="NEUROPATHY TARGET ESTERASE/SWISS CHEESE D.MELANOGASTER"/>
    <property type="match status" value="1"/>
</dbReference>
<dbReference type="Gene3D" id="3.40.1090.10">
    <property type="entry name" value="Cytosolic phospholipase A2 catalytic domain"/>
    <property type="match status" value="2"/>
</dbReference>
<evidence type="ECO:0000256" key="1">
    <source>
        <dbReference type="ARBA" id="ARBA00022801"/>
    </source>
</evidence>
<keyword evidence="3 4" id="KW-0443">Lipid metabolism</keyword>
<dbReference type="Pfam" id="PF01734">
    <property type="entry name" value="Patatin"/>
    <property type="match status" value="1"/>
</dbReference>
<evidence type="ECO:0000313" key="7">
    <source>
        <dbReference type="Proteomes" id="UP000231019"/>
    </source>
</evidence>
<comment type="caution">
    <text evidence="6">The sequence shown here is derived from an EMBL/GenBank/DDBJ whole genome shotgun (WGS) entry which is preliminary data.</text>
</comment>
<keyword evidence="1 4" id="KW-0378">Hydrolase</keyword>
<feature type="short sequence motif" description="GXSXG" evidence="4">
    <location>
        <begin position="39"/>
        <end position="43"/>
    </location>
</feature>
<evidence type="ECO:0000256" key="3">
    <source>
        <dbReference type="ARBA" id="ARBA00023098"/>
    </source>
</evidence>
<gene>
    <name evidence="6" type="ORF">COW36_00500</name>
</gene>
<feature type="active site" description="Nucleophile" evidence="4">
    <location>
        <position position="41"/>
    </location>
</feature>
<dbReference type="EMBL" id="PFFQ01000004">
    <property type="protein sequence ID" value="PIW19352.1"/>
    <property type="molecule type" value="Genomic_DNA"/>
</dbReference>
<evidence type="ECO:0000259" key="5">
    <source>
        <dbReference type="PROSITE" id="PS51635"/>
    </source>
</evidence>
<evidence type="ECO:0000313" key="6">
    <source>
        <dbReference type="EMBL" id="PIW19352.1"/>
    </source>
</evidence>
<dbReference type="GO" id="GO:0016042">
    <property type="term" value="P:lipid catabolic process"/>
    <property type="evidence" value="ECO:0007669"/>
    <property type="project" value="UniProtKB-UniRule"/>
</dbReference>
<dbReference type="SUPFAM" id="SSF52151">
    <property type="entry name" value="FabD/lysophospholipase-like"/>
    <property type="match status" value="1"/>
</dbReference>
<dbReference type="Proteomes" id="UP000231019">
    <property type="component" value="Unassembled WGS sequence"/>
</dbReference>
<proteinExistence type="predicted"/>
<comment type="caution">
    <text evidence="4">Lacks conserved residue(s) required for the propagation of feature annotation.</text>
</comment>
<organism evidence="6 7">
    <name type="scientific">bacterium (Candidatus Blackallbacteria) CG17_big_fil_post_rev_8_21_14_2_50_48_46</name>
    <dbReference type="NCBI Taxonomy" id="2014261"/>
    <lineage>
        <taxon>Bacteria</taxon>
        <taxon>Candidatus Blackallbacteria</taxon>
    </lineage>
</organism>
<reference evidence="6 7" key="1">
    <citation type="submission" date="2017-09" db="EMBL/GenBank/DDBJ databases">
        <title>Depth-based differentiation of microbial function through sediment-hosted aquifers and enrichment of novel symbionts in the deep terrestrial subsurface.</title>
        <authorList>
            <person name="Probst A.J."/>
            <person name="Ladd B."/>
            <person name="Jarett J.K."/>
            <person name="Geller-Mcgrath D.E."/>
            <person name="Sieber C.M."/>
            <person name="Emerson J.B."/>
            <person name="Anantharaman K."/>
            <person name="Thomas B.C."/>
            <person name="Malmstrom R."/>
            <person name="Stieglmeier M."/>
            <person name="Klingl A."/>
            <person name="Woyke T."/>
            <person name="Ryan C.M."/>
            <person name="Banfield J.F."/>
        </authorList>
    </citation>
    <scope>NUCLEOTIDE SEQUENCE [LARGE SCALE GENOMIC DNA]</scope>
    <source>
        <strain evidence="6">CG17_big_fil_post_rev_8_21_14_2_50_48_46</strain>
    </source>
</reference>
<name>A0A2M7GB01_9BACT</name>
<keyword evidence="2 4" id="KW-0442">Lipid degradation</keyword>
<evidence type="ECO:0000256" key="2">
    <source>
        <dbReference type="ARBA" id="ARBA00022963"/>
    </source>
</evidence>
<feature type="active site" description="Proton acceptor" evidence="4">
    <location>
        <position position="234"/>
    </location>
</feature>
<dbReference type="GO" id="GO:0016787">
    <property type="term" value="F:hydrolase activity"/>
    <property type="evidence" value="ECO:0007669"/>
    <property type="project" value="UniProtKB-UniRule"/>
</dbReference>
<dbReference type="InterPro" id="IPR016035">
    <property type="entry name" value="Acyl_Trfase/lysoPLipase"/>
</dbReference>
<feature type="domain" description="PNPLA" evidence="5">
    <location>
        <begin position="8"/>
        <end position="247"/>
    </location>
</feature>
<dbReference type="InterPro" id="IPR050301">
    <property type="entry name" value="NTE"/>
</dbReference>
<accession>A0A2M7GB01</accession>
<sequence>MNEIPCAVALTGGVAKGAFHAGVLKSFAEQGIVPSVIVGASAGALNGAFAARLIMEDKFTPSHVEQTLINMWLYQASIQKLWAYGDIQDNSLRSLVGDVRLSVFMLRKMLMWLTPTNIGWMREFFKLKFTSVLSDKHLKAQLDHTLQPPAQIKREIHFSAAVTSLTGSIETFAEQPLVSYGGYLSFRFHPEQSTEQIQQSFESLRKVVQASGSFPGVFPPVPLMVNGKTDFYTDGGLTKNAPFGRAIKLDPKVRTIFLVSSMPVTQPTSGRLDNLLTVADQVYKIILNKDLANDYRKIQQINNKIKKLRDILHKDEAGNYLLNDEFNQTLVQVAGFQSLESFLDKREVEIIIIEPPVNLEGDPFAGLYRQDRIRILKDYIALGHETGTKILKDYLKKMAQDSMP</sequence>